<gene>
    <name evidence="2" type="ORF">RE474_06680</name>
</gene>
<dbReference type="RefSeq" id="WP_309312183.1">
    <property type="nucleotide sequence ID" value="NZ_CP133592.1"/>
</dbReference>
<dbReference type="KEGG" id="mseb:RE474_06680"/>
<dbReference type="AlphaFoldDB" id="A0AA51UN95"/>
<keyword evidence="1" id="KW-0812">Transmembrane</keyword>
<dbReference type="GeneID" id="84232387"/>
<dbReference type="EMBL" id="CP133592">
    <property type="protein sequence ID" value="WMW26387.1"/>
    <property type="molecule type" value="Genomic_DNA"/>
</dbReference>
<feature type="transmembrane region" description="Helical" evidence="1">
    <location>
        <begin position="6"/>
        <end position="26"/>
    </location>
</feature>
<evidence type="ECO:0000313" key="3">
    <source>
        <dbReference type="Proteomes" id="UP001182908"/>
    </source>
</evidence>
<keyword evidence="1" id="KW-1133">Transmembrane helix</keyword>
<organism evidence="2 3">
    <name type="scientific">Methanolobus sediminis</name>
    <dbReference type="NCBI Taxonomy" id="3072978"/>
    <lineage>
        <taxon>Archaea</taxon>
        <taxon>Methanobacteriati</taxon>
        <taxon>Methanobacteriota</taxon>
        <taxon>Stenosarchaea group</taxon>
        <taxon>Methanomicrobia</taxon>
        <taxon>Methanosarcinales</taxon>
        <taxon>Methanosarcinaceae</taxon>
        <taxon>Methanolobus</taxon>
    </lineage>
</organism>
<reference evidence="2 3" key="1">
    <citation type="submission" date="2023-08" db="EMBL/GenBank/DDBJ databases">
        <title>Methanolobus mangrovi sp. nov. and Methanolobus sediminis sp. nov, two novel methylotrophic methanogens isolated from mangrove sediments in China.</title>
        <authorList>
            <person name="Zhou J."/>
        </authorList>
    </citation>
    <scope>NUCLEOTIDE SEQUENCE [LARGE SCALE GENOMIC DNA]</scope>
    <source>
        <strain evidence="2 3">FTZ6</strain>
    </source>
</reference>
<evidence type="ECO:0000256" key="1">
    <source>
        <dbReference type="SAM" id="Phobius"/>
    </source>
</evidence>
<proteinExistence type="predicted"/>
<evidence type="ECO:0000313" key="2">
    <source>
        <dbReference type="EMBL" id="WMW26387.1"/>
    </source>
</evidence>
<protein>
    <submittedName>
        <fullName evidence="2">Uncharacterized protein</fullName>
    </submittedName>
</protein>
<sequence>MEKRYVAAFTITFILLTIGFLTYLILLNILNTDDSENGTAAFRIKNNDNVIHTITVKLLDSANVSKFNQKYDLAPGENIWPTPVELKKATYTYEVTLDGNITKRQITGEYPEDLSLEFLFIDINGYPEEALELSMTIA</sequence>
<dbReference type="Proteomes" id="UP001182908">
    <property type="component" value="Chromosome"/>
</dbReference>
<keyword evidence="3" id="KW-1185">Reference proteome</keyword>
<keyword evidence="1" id="KW-0472">Membrane</keyword>
<name>A0AA51UN95_9EURY</name>
<accession>A0AA51UN95</accession>